<keyword evidence="13" id="KW-1185">Reference proteome</keyword>
<evidence type="ECO:0000256" key="8">
    <source>
        <dbReference type="ARBA" id="ARBA00040531"/>
    </source>
</evidence>
<name>A0ABU6VLA6_9FABA</name>
<dbReference type="InterPro" id="IPR012337">
    <property type="entry name" value="RNaseH-like_sf"/>
</dbReference>
<keyword evidence="4" id="KW-0378">Hydrolase</keyword>
<organism evidence="12 13">
    <name type="scientific">Stylosanthes scabra</name>
    <dbReference type="NCBI Taxonomy" id="79078"/>
    <lineage>
        <taxon>Eukaryota</taxon>
        <taxon>Viridiplantae</taxon>
        <taxon>Streptophyta</taxon>
        <taxon>Embryophyta</taxon>
        <taxon>Tracheophyta</taxon>
        <taxon>Spermatophyta</taxon>
        <taxon>Magnoliopsida</taxon>
        <taxon>eudicotyledons</taxon>
        <taxon>Gunneridae</taxon>
        <taxon>Pentapetalae</taxon>
        <taxon>rosids</taxon>
        <taxon>fabids</taxon>
        <taxon>Fabales</taxon>
        <taxon>Fabaceae</taxon>
        <taxon>Papilionoideae</taxon>
        <taxon>50 kb inversion clade</taxon>
        <taxon>dalbergioids sensu lato</taxon>
        <taxon>Dalbergieae</taxon>
        <taxon>Pterocarpus clade</taxon>
        <taxon>Stylosanthes</taxon>
    </lineage>
</organism>
<evidence type="ECO:0000313" key="12">
    <source>
        <dbReference type="EMBL" id="MED6173455.1"/>
    </source>
</evidence>
<dbReference type="EMBL" id="JASCZI010151550">
    <property type="protein sequence ID" value="MED6173455.1"/>
    <property type="molecule type" value="Genomic_DNA"/>
</dbReference>
<evidence type="ECO:0000256" key="10">
    <source>
        <dbReference type="SAM" id="MobiDB-lite"/>
    </source>
</evidence>
<dbReference type="InterPro" id="IPR051132">
    <property type="entry name" value="3-5_Exonuclease_domain"/>
</dbReference>
<keyword evidence="5" id="KW-0269">Exonuclease</keyword>
<dbReference type="PANTHER" id="PTHR13620:SF109">
    <property type="entry name" value="3'-5' EXONUCLEASE"/>
    <property type="match status" value="1"/>
</dbReference>
<comment type="subcellular location">
    <subcellularLocation>
        <location evidence="1">Nucleus</location>
    </subcellularLocation>
</comment>
<sequence length="320" mass="35759">MNHQQHLQNGVVLPQFSSFISDWEQDEPFSEEDLRAIEAIESRFLNNNNKRSFSDSSAAKDDGDNATSDNSARRSNRRRCLPKSLVALQHPNASSLSPCQGYSRMRLPVMKFGGQIMYSRTFADVEKAAEKLLKVLEEKKRAMVQIPLGFDIEWKPSFRSGVPPGKVAVMQICHGTSHCHVLHLIHSGIPKNLELLLEDPLILKVGAGIGGDAAKVFRDYKISIKGVEDLSFHANRKLGGSPHHWGLASLAEKLLSKQLKKPKKIRLGNWETPVLSKEQLEYAATDAFASWHLYQAIKDLPEAQVESNDKSSKAEDVPQQ</sequence>
<keyword evidence="3" id="KW-0479">Metal-binding</keyword>
<dbReference type="CDD" id="cd06141">
    <property type="entry name" value="WRN_exo"/>
    <property type="match status" value="1"/>
</dbReference>
<feature type="region of interest" description="Disordered" evidence="10">
    <location>
        <begin position="51"/>
        <end position="76"/>
    </location>
</feature>
<dbReference type="PANTHER" id="PTHR13620">
    <property type="entry name" value="3-5 EXONUCLEASE"/>
    <property type="match status" value="1"/>
</dbReference>
<dbReference type="Pfam" id="PF01612">
    <property type="entry name" value="DNA_pol_A_exo1"/>
    <property type="match status" value="1"/>
</dbReference>
<evidence type="ECO:0000313" key="13">
    <source>
        <dbReference type="Proteomes" id="UP001341840"/>
    </source>
</evidence>
<dbReference type="SMART" id="SM00474">
    <property type="entry name" value="35EXOc"/>
    <property type="match status" value="1"/>
</dbReference>
<evidence type="ECO:0000256" key="9">
    <source>
        <dbReference type="ARBA" id="ARBA00042761"/>
    </source>
</evidence>
<evidence type="ECO:0000256" key="2">
    <source>
        <dbReference type="ARBA" id="ARBA00022722"/>
    </source>
</evidence>
<accession>A0ABU6VLA6</accession>
<dbReference type="Gene3D" id="3.30.420.10">
    <property type="entry name" value="Ribonuclease H-like superfamily/Ribonuclease H"/>
    <property type="match status" value="1"/>
</dbReference>
<dbReference type="SUPFAM" id="SSF53098">
    <property type="entry name" value="Ribonuclease H-like"/>
    <property type="match status" value="1"/>
</dbReference>
<keyword evidence="2" id="KW-0540">Nuclease</keyword>
<protein>
    <recommendedName>
        <fullName evidence="8">3'-5' exonuclease</fullName>
    </recommendedName>
    <alternativeName>
        <fullName evidence="9">Werner Syndrome-like exonuclease</fullName>
    </alternativeName>
</protein>
<keyword evidence="7" id="KW-0539">Nucleus</keyword>
<evidence type="ECO:0000256" key="4">
    <source>
        <dbReference type="ARBA" id="ARBA00022801"/>
    </source>
</evidence>
<dbReference type="InterPro" id="IPR002562">
    <property type="entry name" value="3'-5'_exonuclease_dom"/>
</dbReference>
<comment type="caution">
    <text evidence="12">The sequence shown here is derived from an EMBL/GenBank/DDBJ whole genome shotgun (WGS) entry which is preliminary data.</text>
</comment>
<evidence type="ECO:0000256" key="1">
    <source>
        <dbReference type="ARBA" id="ARBA00004123"/>
    </source>
</evidence>
<gene>
    <name evidence="12" type="ORF">PIB30_059632</name>
</gene>
<evidence type="ECO:0000259" key="11">
    <source>
        <dbReference type="SMART" id="SM00474"/>
    </source>
</evidence>
<dbReference type="InterPro" id="IPR036397">
    <property type="entry name" value="RNaseH_sf"/>
</dbReference>
<evidence type="ECO:0000256" key="6">
    <source>
        <dbReference type="ARBA" id="ARBA00022842"/>
    </source>
</evidence>
<dbReference type="Proteomes" id="UP001341840">
    <property type="component" value="Unassembled WGS sequence"/>
</dbReference>
<evidence type="ECO:0000256" key="7">
    <source>
        <dbReference type="ARBA" id="ARBA00023242"/>
    </source>
</evidence>
<reference evidence="12 13" key="1">
    <citation type="journal article" date="2023" name="Plants (Basel)">
        <title>Bridging the Gap: Combining Genomics and Transcriptomics Approaches to Understand Stylosanthes scabra, an Orphan Legume from the Brazilian Caatinga.</title>
        <authorList>
            <person name="Ferreira-Neto J.R.C."/>
            <person name="da Silva M.D."/>
            <person name="Binneck E."/>
            <person name="de Melo N.F."/>
            <person name="da Silva R.H."/>
            <person name="de Melo A.L.T.M."/>
            <person name="Pandolfi V."/>
            <person name="Bustamante F.O."/>
            <person name="Brasileiro-Vidal A.C."/>
            <person name="Benko-Iseppon A.M."/>
        </authorList>
    </citation>
    <scope>NUCLEOTIDE SEQUENCE [LARGE SCALE GENOMIC DNA]</scope>
    <source>
        <tissue evidence="12">Leaves</tissue>
    </source>
</reference>
<keyword evidence="6" id="KW-0460">Magnesium</keyword>
<evidence type="ECO:0000256" key="5">
    <source>
        <dbReference type="ARBA" id="ARBA00022839"/>
    </source>
</evidence>
<proteinExistence type="predicted"/>
<feature type="domain" description="3'-5' exonuclease" evidence="11">
    <location>
        <begin position="123"/>
        <end position="302"/>
    </location>
</feature>
<evidence type="ECO:0000256" key="3">
    <source>
        <dbReference type="ARBA" id="ARBA00022723"/>
    </source>
</evidence>